<organism evidence="5 6">
    <name type="scientific">Streptomyces evansiae</name>
    <dbReference type="NCBI Taxonomy" id="3075535"/>
    <lineage>
        <taxon>Bacteria</taxon>
        <taxon>Bacillati</taxon>
        <taxon>Actinomycetota</taxon>
        <taxon>Actinomycetes</taxon>
        <taxon>Kitasatosporales</taxon>
        <taxon>Streptomycetaceae</taxon>
        <taxon>Streptomyces</taxon>
    </lineage>
</organism>
<keyword evidence="1 2" id="KW-0238">DNA-binding</keyword>
<dbReference type="EMBL" id="JAVRET010000013">
    <property type="protein sequence ID" value="MDT0408967.1"/>
    <property type="molecule type" value="Genomic_DNA"/>
</dbReference>
<dbReference type="Pfam" id="PF00440">
    <property type="entry name" value="TetR_N"/>
    <property type="match status" value="1"/>
</dbReference>
<dbReference type="RefSeq" id="WP_176724639.1">
    <property type="nucleotide sequence ID" value="NZ_JAVRET010000013.1"/>
</dbReference>
<protein>
    <submittedName>
        <fullName evidence="5">TetR/AcrR family transcriptional regulator</fullName>
    </submittedName>
</protein>
<proteinExistence type="predicted"/>
<reference evidence="6" key="1">
    <citation type="submission" date="2023-07" db="EMBL/GenBank/DDBJ databases">
        <title>30 novel species of actinomycetes from the DSMZ collection.</title>
        <authorList>
            <person name="Nouioui I."/>
        </authorList>
    </citation>
    <scope>NUCLEOTIDE SEQUENCE [LARGE SCALE GENOMIC DNA]</scope>
    <source>
        <strain evidence="6">DSM 41979</strain>
    </source>
</reference>
<keyword evidence="6" id="KW-1185">Reference proteome</keyword>
<dbReference type="Proteomes" id="UP001183610">
    <property type="component" value="Unassembled WGS sequence"/>
</dbReference>
<evidence type="ECO:0000313" key="5">
    <source>
        <dbReference type="EMBL" id="MDT0408967.1"/>
    </source>
</evidence>
<evidence type="ECO:0000256" key="2">
    <source>
        <dbReference type="PROSITE-ProRule" id="PRU00335"/>
    </source>
</evidence>
<feature type="DNA-binding region" description="H-T-H motif" evidence="2">
    <location>
        <begin position="78"/>
        <end position="97"/>
    </location>
</feature>
<evidence type="ECO:0000256" key="1">
    <source>
        <dbReference type="ARBA" id="ARBA00023125"/>
    </source>
</evidence>
<dbReference type="InterPro" id="IPR041347">
    <property type="entry name" value="MftR_C"/>
</dbReference>
<dbReference type="Pfam" id="PF17754">
    <property type="entry name" value="TetR_C_14"/>
    <property type="match status" value="1"/>
</dbReference>
<dbReference type="PROSITE" id="PS50977">
    <property type="entry name" value="HTH_TETR_2"/>
    <property type="match status" value="1"/>
</dbReference>
<dbReference type="InterPro" id="IPR009057">
    <property type="entry name" value="Homeodomain-like_sf"/>
</dbReference>
<accession>A0ABU2QXX9</accession>
<sequence>MPESPGTTGRTRRAAPTAAEPPATPRPSAVPASPEAEHAPARKPGRPSLSEVKRREVRLEIARAAVHLFRDRGVEQTSAADIAAEVGISLRTLWRYVPSKEEAVTVLFTLAAEGLAHRLRALPPGEPVSALLLGEPWQDQMTPEVGRLVREATRLTRDEPALRKVAHQAAFTFQSGIAAAFAAREGRDGAGLEDKVHAAMLLATLAVVEQEAAWCDPSDDPRRRDLLRRGLRAASEGLPL</sequence>
<gene>
    <name evidence="5" type="ORF">RM698_07835</name>
</gene>
<feature type="compositionally biased region" description="Low complexity" evidence="3">
    <location>
        <begin position="1"/>
        <end position="21"/>
    </location>
</feature>
<feature type="domain" description="HTH tetR-type" evidence="4">
    <location>
        <begin position="55"/>
        <end position="115"/>
    </location>
</feature>
<evidence type="ECO:0000259" key="4">
    <source>
        <dbReference type="PROSITE" id="PS50977"/>
    </source>
</evidence>
<dbReference type="PRINTS" id="PR00455">
    <property type="entry name" value="HTHTETR"/>
</dbReference>
<name>A0ABU2QXX9_9ACTN</name>
<evidence type="ECO:0000256" key="3">
    <source>
        <dbReference type="SAM" id="MobiDB-lite"/>
    </source>
</evidence>
<dbReference type="InterPro" id="IPR001647">
    <property type="entry name" value="HTH_TetR"/>
</dbReference>
<dbReference type="SUPFAM" id="SSF46689">
    <property type="entry name" value="Homeodomain-like"/>
    <property type="match status" value="1"/>
</dbReference>
<comment type="caution">
    <text evidence="5">The sequence shown here is derived from an EMBL/GenBank/DDBJ whole genome shotgun (WGS) entry which is preliminary data.</text>
</comment>
<evidence type="ECO:0000313" key="6">
    <source>
        <dbReference type="Proteomes" id="UP001183610"/>
    </source>
</evidence>
<dbReference type="Gene3D" id="1.10.357.10">
    <property type="entry name" value="Tetracycline Repressor, domain 2"/>
    <property type="match status" value="1"/>
</dbReference>
<feature type="region of interest" description="Disordered" evidence="3">
    <location>
        <begin position="1"/>
        <end position="52"/>
    </location>
</feature>